<dbReference type="Proteomes" id="UP001222027">
    <property type="component" value="Unassembled WGS sequence"/>
</dbReference>
<dbReference type="AlphaFoldDB" id="A0AAV8RVJ0"/>
<name>A0AAV8RVJ0_ENSVE</name>
<keyword evidence="2" id="KW-1185">Reference proteome</keyword>
<sequence>MAAHALGRGLLGLAQWMYRIQNGLELTFLCHVDQKLHVLRLRVDWQQHQLLIRKDHFLEYGSSHGRQGGSCVDHLPLGSQIRPESGPGNVGGAMDDCIIPLARRTP</sequence>
<evidence type="ECO:0008006" key="3">
    <source>
        <dbReference type="Google" id="ProtNLM"/>
    </source>
</evidence>
<evidence type="ECO:0000313" key="1">
    <source>
        <dbReference type="EMBL" id="KAJ8510024.1"/>
    </source>
</evidence>
<gene>
    <name evidence="1" type="ORF">OPV22_000458</name>
</gene>
<accession>A0AAV8RVJ0</accession>
<evidence type="ECO:0000313" key="2">
    <source>
        <dbReference type="Proteomes" id="UP001222027"/>
    </source>
</evidence>
<comment type="caution">
    <text evidence="1">The sequence shown here is derived from an EMBL/GenBank/DDBJ whole genome shotgun (WGS) entry which is preliminary data.</text>
</comment>
<dbReference type="EMBL" id="JAQQAF010000001">
    <property type="protein sequence ID" value="KAJ8510024.1"/>
    <property type="molecule type" value="Genomic_DNA"/>
</dbReference>
<reference evidence="1 2" key="1">
    <citation type="submission" date="2022-12" db="EMBL/GenBank/DDBJ databases">
        <title>Chromosome-scale assembly of the Ensete ventricosum genome.</title>
        <authorList>
            <person name="Dussert Y."/>
            <person name="Stocks J."/>
            <person name="Wendawek A."/>
            <person name="Woldeyes F."/>
            <person name="Nichols R.A."/>
            <person name="Borrell J.S."/>
        </authorList>
    </citation>
    <scope>NUCLEOTIDE SEQUENCE [LARGE SCALE GENOMIC DNA]</scope>
    <source>
        <strain evidence="2">cv. Maze</strain>
        <tissue evidence="1">Seeds</tissue>
    </source>
</reference>
<organism evidence="1 2">
    <name type="scientific">Ensete ventricosum</name>
    <name type="common">Abyssinian banana</name>
    <name type="synonym">Musa ensete</name>
    <dbReference type="NCBI Taxonomy" id="4639"/>
    <lineage>
        <taxon>Eukaryota</taxon>
        <taxon>Viridiplantae</taxon>
        <taxon>Streptophyta</taxon>
        <taxon>Embryophyta</taxon>
        <taxon>Tracheophyta</taxon>
        <taxon>Spermatophyta</taxon>
        <taxon>Magnoliopsida</taxon>
        <taxon>Liliopsida</taxon>
        <taxon>Zingiberales</taxon>
        <taxon>Musaceae</taxon>
        <taxon>Ensete</taxon>
    </lineage>
</organism>
<protein>
    <recommendedName>
        <fullName evidence="3">Secreted protein</fullName>
    </recommendedName>
</protein>
<proteinExistence type="predicted"/>